<keyword evidence="2" id="KW-0812">Transmembrane</keyword>
<feature type="compositionally biased region" description="Polar residues" evidence="1">
    <location>
        <begin position="332"/>
        <end position="354"/>
    </location>
</feature>
<evidence type="ECO:0000256" key="1">
    <source>
        <dbReference type="SAM" id="MobiDB-lite"/>
    </source>
</evidence>
<keyword evidence="4" id="KW-1185">Reference proteome</keyword>
<evidence type="ECO:0000256" key="2">
    <source>
        <dbReference type="SAM" id="Phobius"/>
    </source>
</evidence>
<name>A0AA38GK88_TAXCH</name>
<dbReference type="EMBL" id="JAHRHJ020000003">
    <property type="protein sequence ID" value="KAH9323129.1"/>
    <property type="molecule type" value="Genomic_DNA"/>
</dbReference>
<dbReference type="OMA" id="DHPKWML"/>
<dbReference type="PANTHER" id="PTHR21780:SF0">
    <property type="entry name" value="TRANSMEMBRANE PROTEIN 209"/>
    <property type="match status" value="1"/>
</dbReference>
<proteinExistence type="predicted"/>
<evidence type="ECO:0000313" key="4">
    <source>
        <dbReference type="Proteomes" id="UP000824469"/>
    </source>
</evidence>
<accession>A0AA38GK88</accession>
<dbReference type="GO" id="GO:0016020">
    <property type="term" value="C:membrane"/>
    <property type="evidence" value="ECO:0007669"/>
    <property type="project" value="TreeGrafter"/>
</dbReference>
<protein>
    <recommendedName>
        <fullName evidence="5">Transmembrane protein 209</fullName>
    </recommendedName>
</protein>
<feature type="region of interest" description="Disordered" evidence="1">
    <location>
        <begin position="155"/>
        <end position="195"/>
    </location>
</feature>
<evidence type="ECO:0000313" key="3">
    <source>
        <dbReference type="EMBL" id="KAH9323129.1"/>
    </source>
</evidence>
<feature type="transmembrane region" description="Helical" evidence="2">
    <location>
        <begin position="36"/>
        <end position="58"/>
    </location>
</feature>
<feature type="compositionally biased region" description="Polar residues" evidence="1">
    <location>
        <begin position="229"/>
        <end position="252"/>
    </location>
</feature>
<dbReference type="AlphaFoldDB" id="A0AA38GK88"/>
<keyword evidence="2" id="KW-1133">Transmembrane helix</keyword>
<reference evidence="3 4" key="1">
    <citation type="journal article" date="2021" name="Nat. Plants">
        <title>The Taxus genome provides insights into paclitaxel biosynthesis.</title>
        <authorList>
            <person name="Xiong X."/>
            <person name="Gou J."/>
            <person name="Liao Q."/>
            <person name="Li Y."/>
            <person name="Zhou Q."/>
            <person name="Bi G."/>
            <person name="Li C."/>
            <person name="Du R."/>
            <person name="Wang X."/>
            <person name="Sun T."/>
            <person name="Guo L."/>
            <person name="Liang H."/>
            <person name="Lu P."/>
            <person name="Wu Y."/>
            <person name="Zhang Z."/>
            <person name="Ro D.K."/>
            <person name="Shang Y."/>
            <person name="Huang S."/>
            <person name="Yan J."/>
        </authorList>
    </citation>
    <scope>NUCLEOTIDE SEQUENCE [LARGE SCALE GENOMIC DNA]</scope>
    <source>
        <strain evidence="3">Ta-2019</strain>
    </source>
</reference>
<feature type="region of interest" description="Disordered" evidence="1">
    <location>
        <begin position="289"/>
        <end position="364"/>
    </location>
</feature>
<gene>
    <name evidence="3" type="ORF">KI387_017768</name>
</gene>
<feature type="region of interest" description="Disordered" evidence="1">
    <location>
        <begin position="119"/>
        <end position="140"/>
    </location>
</feature>
<sequence>MADRGSPLTNQPKFMAYENPAIANALSAVSLRPTRFNIVAIVIMCFASALLTVGLIFWEEVLIEVIASLDIFQSFAYVIAKIAELAAGLAFLSAMSALHNALSLQSWADSTVCVLKSHSRDSPAKSKSNQATSPSGLTEHQHELLGLRKRNVELGDAESPSDVGSRQKPPRSRQRSNSSPSTLLAPVHKSASRSLCGLGPGQSQWTGLERRDVGIGKVLSFPSPVANRSPGSQGTPYISASPISQISGQTSPSRDKHLMTPWSKQRSSLTKDDIPTEEKLQEFLADVEEKMKESASKTTSPLNQALATPSPTIRGVGSSSPGSVASGSISGTPRTTPLRSVRLSPSTQKFSTSPKKGEGDLPPPMSMEQSIEAFQNLGVYPHIEQWRDRLRQWFSEVLLNPLVQKISISHIQVMQATAKLGIPLTITQVGNNIPDSGVSAATSSDNTANEWHTTYTLDEDSVLHQLRATLIQARDAPPIPQPSLLGLQPPKEIPFNPVIQECLDAVTEHQRLRALMKGEWVKGLLPAE</sequence>
<keyword evidence="2" id="KW-0472">Membrane</keyword>
<dbReference type="PANTHER" id="PTHR21780">
    <property type="entry name" value="TRANSMEMBRANE PROTEIN 209"/>
    <property type="match status" value="1"/>
</dbReference>
<feature type="compositionally biased region" description="Polar residues" evidence="1">
    <location>
        <begin position="296"/>
        <end position="311"/>
    </location>
</feature>
<dbReference type="Pfam" id="PF09786">
    <property type="entry name" value="CytochromB561_N"/>
    <property type="match status" value="1"/>
</dbReference>
<dbReference type="InterPro" id="IPR019176">
    <property type="entry name" value="Cytochrome_B561-rel"/>
</dbReference>
<feature type="region of interest" description="Disordered" evidence="1">
    <location>
        <begin position="222"/>
        <end position="277"/>
    </location>
</feature>
<dbReference type="Proteomes" id="UP000824469">
    <property type="component" value="Unassembled WGS sequence"/>
</dbReference>
<feature type="compositionally biased region" description="Polar residues" evidence="1">
    <location>
        <begin position="125"/>
        <end position="138"/>
    </location>
</feature>
<feature type="compositionally biased region" description="Low complexity" evidence="1">
    <location>
        <begin position="315"/>
        <end position="331"/>
    </location>
</feature>
<organism evidence="3 4">
    <name type="scientific">Taxus chinensis</name>
    <name type="common">Chinese yew</name>
    <name type="synonym">Taxus wallichiana var. chinensis</name>
    <dbReference type="NCBI Taxonomy" id="29808"/>
    <lineage>
        <taxon>Eukaryota</taxon>
        <taxon>Viridiplantae</taxon>
        <taxon>Streptophyta</taxon>
        <taxon>Embryophyta</taxon>
        <taxon>Tracheophyta</taxon>
        <taxon>Spermatophyta</taxon>
        <taxon>Pinopsida</taxon>
        <taxon>Pinidae</taxon>
        <taxon>Conifers II</taxon>
        <taxon>Cupressales</taxon>
        <taxon>Taxaceae</taxon>
        <taxon>Taxus</taxon>
    </lineage>
</organism>
<evidence type="ECO:0008006" key="5">
    <source>
        <dbReference type="Google" id="ProtNLM"/>
    </source>
</evidence>
<comment type="caution">
    <text evidence="3">The sequence shown here is derived from an EMBL/GenBank/DDBJ whole genome shotgun (WGS) entry which is preliminary data.</text>
</comment>